<name>A0A8S1QEZ8_9CILI</name>
<dbReference type="Proteomes" id="UP000692954">
    <property type="component" value="Unassembled WGS sequence"/>
</dbReference>
<sequence>MHNKHRIVFISESTLVPPKQVPEKSQQVEPFRVNSKIQQLAQQDYDLHVRQQLEELKKFLKEKQQKFIIDYGGHDDENTQCQQNLLKQQNQNQLKSFKNDKQILPQLCTSQRFSDMVQTQKIRQKLQNCKSIQPLKNQSRKYISDFNQSSFTVDQLESLSQTEVKQSSGINKQTFKSRYQSSFPSKCQCKYKKNDSIIKQSNNKVVMNLQMFQIDFIHKNEKKIRKTVYCQSDFEDNKDEKKLKKQQTFPFIKLNQQIGKQEDQLLNQTGKFWTSSMIDAYANYLNGNDEKYYFSLSKQQRQCHQRLYIFTSDFITNCSLGSNPSKEKLLLLILEKLEYFKKIQYQFWIIYQKIVFVVNQNNIHWYLVTVDLNERFIYVYDSLLGDKYHYQQVKELLTFFFMNFRRINQMNNKKKNFNSNLSKREILKNKMMVILVDTLLVLLLNIQVTQIKIKIIKRSIKLKKFQNKFYYTELQRKRKINDFQYDQNYNYLFNNN</sequence>
<keyword evidence="2" id="KW-0378">Hydrolase</keyword>
<dbReference type="Pfam" id="PF02902">
    <property type="entry name" value="Peptidase_C48"/>
    <property type="match status" value="1"/>
</dbReference>
<evidence type="ECO:0000259" key="3">
    <source>
        <dbReference type="Pfam" id="PF02902"/>
    </source>
</evidence>
<dbReference type="OrthoDB" id="1939479at2759"/>
<dbReference type="EMBL" id="CAJJDN010000102">
    <property type="protein sequence ID" value="CAD8113065.1"/>
    <property type="molecule type" value="Genomic_DNA"/>
</dbReference>
<organism evidence="4 5">
    <name type="scientific">Paramecium sonneborni</name>
    <dbReference type="NCBI Taxonomy" id="65129"/>
    <lineage>
        <taxon>Eukaryota</taxon>
        <taxon>Sar</taxon>
        <taxon>Alveolata</taxon>
        <taxon>Ciliophora</taxon>
        <taxon>Intramacronucleata</taxon>
        <taxon>Oligohymenophorea</taxon>
        <taxon>Peniculida</taxon>
        <taxon>Parameciidae</taxon>
        <taxon>Paramecium</taxon>
    </lineage>
</organism>
<keyword evidence="1" id="KW-0645">Protease</keyword>
<dbReference type="GO" id="GO:0006508">
    <property type="term" value="P:proteolysis"/>
    <property type="evidence" value="ECO:0007669"/>
    <property type="project" value="UniProtKB-KW"/>
</dbReference>
<keyword evidence="5" id="KW-1185">Reference proteome</keyword>
<comment type="caution">
    <text evidence="4">The sequence shown here is derived from an EMBL/GenBank/DDBJ whole genome shotgun (WGS) entry which is preliminary data.</text>
</comment>
<evidence type="ECO:0000313" key="4">
    <source>
        <dbReference type="EMBL" id="CAD8113065.1"/>
    </source>
</evidence>
<dbReference type="GO" id="GO:0008234">
    <property type="term" value="F:cysteine-type peptidase activity"/>
    <property type="evidence" value="ECO:0007669"/>
    <property type="project" value="InterPro"/>
</dbReference>
<reference evidence="4" key="1">
    <citation type="submission" date="2021-01" db="EMBL/GenBank/DDBJ databases">
        <authorList>
            <consortium name="Genoscope - CEA"/>
            <person name="William W."/>
        </authorList>
    </citation>
    <scope>NUCLEOTIDE SEQUENCE</scope>
</reference>
<evidence type="ECO:0000256" key="2">
    <source>
        <dbReference type="ARBA" id="ARBA00022801"/>
    </source>
</evidence>
<evidence type="ECO:0000256" key="1">
    <source>
        <dbReference type="ARBA" id="ARBA00022670"/>
    </source>
</evidence>
<dbReference type="InterPro" id="IPR003653">
    <property type="entry name" value="Peptidase_C48_C"/>
</dbReference>
<feature type="domain" description="Ubiquitin-like protease family profile" evidence="3">
    <location>
        <begin position="300"/>
        <end position="417"/>
    </location>
</feature>
<gene>
    <name evidence="4" type="ORF">PSON_ATCC_30995.1.T1020094</name>
</gene>
<accession>A0A8S1QEZ8</accession>
<dbReference type="AlphaFoldDB" id="A0A8S1QEZ8"/>
<proteinExistence type="predicted"/>
<evidence type="ECO:0000313" key="5">
    <source>
        <dbReference type="Proteomes" id="UP000692954"/>
    </source>
</evidence>
<protein>
    <recommendedName>
        <fullName evidence="3">Ubiquitin-like protease family profile domain-containing protein</fullName>
    </recommendedName>
</protein>